<proteinExistence type="predicted"/>
<gene>
    <name evidence="1" type="ORF">EPHNCH_1051</name>
</gene>
<evidence type="ECO:0000313" key="2">
    <source>
        <dbReference type="Proteomes" id="UP000033754"/>
    </source>
</evidence>
<accession>A0A0F3N4W2</accession>
<dbReference type="EMBL" id="LANT01000008">
    <property type="protein sequence ID" value="KJV63095.1"/>
    <property type="molecule type" value="Genomic_DNA"/>
</dbReference>
<dbReference type="Proteomes" id="UP000033754">
    <property type="component" value="Unassembled WGS sequence"/>
</dbReference>
<comment type="caution">
    <text evidence="1">The sequence shown here is derived from an EMBL/GenBank/DDBJ whole genome shotgun (WGS) entry which is preliminary data.</text>
</comment>
<dbReference type="AlphaFoldDB" id="A0A0F3N4W2"/>
<name>A0A0F3N4W2_ANAPH</name>
<sequence length="38" mass="4606">MNTVRCEFHYEDRVIFVVEGITSADMIRQLFQILRDLF</sequence>
<evidence type="ECO:0000313" key="1">
    <source>
        <dbReference type="EMBL" id="KJV63095.1"/>
    </source>
</evidence>
<dbReference type="PATRIC" id="fig|1359161.3.peg.1178"/>
<reference evidence="1 2" key="1">
    <citation type="submission" date="2015-01" db="EMBL/GenBank/DDBJ databases">
        <title>Genome Sequencing of Rickettsiales.</title>
        <authorList>
            <person name="Daugherty S.C."/>
            <person name="Su Q."/>
            <person name="Abolude K."/>
            <person name="Beier-Sexton M."/>
            <person name="Carlyon J.A."/>
            <person name="Carter R."/>
            <person name="Day N.P."/>
            <person name="Dumler S.J."/>
            <person name="Dyachenko V."/>
            <person name="Godinez A."/>
            <person name="Kurtti T.J."/>
            <person name="Lichay M."/>
            <person name="Mullins K.E."/>
            <person name="Ott S."/>
            <person name="Pappas-Brown V."/>
            <person name="Paris D.H."/>
            <person name="Patel P."/>
            <person name="Richards A.L."/>
            <person name="Sadzewicz L."/>
            <person name="Sears K."/>
            <person name="Seidman D."/>
            <person name="Sengamalay N."/>
            <person name="Stenos J."/>
            <person name="Tallon L.J."/>
            <person name="Vincent G."/>
            <person name="Fraser C.M."/>
            <person name="Munderloh U."/>
            <person name="Dunning-Hotopp J.C."/>
        </authorList>
    </citation>
    <scope>NUCLEOTIDE SEQUENCE [LARGE SCALE GENOMIC DNA]</scope>
    <source>
        <strain evidence="1 2">NCH-1</strain>
    </source>
</reference>
<protein>
    <submittedName>
        <fullName evidence="1">Uncharacterized protein</fullName>
    </submittedName>
</protein>
<organism evidence="1 2">
    <name type="scientific">Anaplasma phagocytophilum str. NCH-1</name>
    <dbReference type="NCBI Taxonomy" id="1359161"/>
    <lineage>
        <taxon>Bacteria</taxon>
        <taxon>Pseudomonadati</taxon>
        <taxon>Pseudomonadota</taxon>
        <taxon>Alphaproteobacteria</taxon>
        <taxon>Rickettsiales</taxon>
        <taxon>Anaplasmataceae</taxon>
        <taxon>Anaplasma</taxon>
        <taxon>phagocytophilum group</taxon>
    </lineage>
</organism>